<dbReference type="EMBL" id="WTPW01001377">
    <property type="protein sequence ID" value="KAF0439335.1"/>
    <property type="molecule type" value="Genomic_DNA"/>
</dbReference>
<dbReference type="Proteomes" id="UP000439903">
    <property type="component" value="Unassembled WGS sequence"/>
</dbReference>
<dbReference type="Gene3D" id="1.20.5.170">
    <property type="match status" value="1"/>
</dbReference>
<feature type="coiled-coil region" evidence="1">
    <location>
        <begin position="48"/>
        <end position="114"/>
    </location>
</feature>
<evidence type="ECO:0000313" key="4">
    <source>
        <dbReference type="Proteomes" id="UP000439903"/>
    </source>
</evidence>
<protein>
    <submittedName>
        <fullName evidence="3">Uncharacterized protein</fullName>
    </submittedName>
</protein>
<proteinExistence type="predicted"/>
<keyword evidence="1" id="KW-0175">Coiled coil</keyword>
<dbReference type="OrthoDB" id="2436985at2759"/>
<keyword evidence="2" id="KW-0812">Transmembrane</keyword>
<comment type="caution">
    <text evidence="3">The sequence shown here is derived from an EMBL/GenBank/DDBJ whole genome shotgun (WGS) entry which is preliminary data.</text>
</comment>
<evidence type="ECO:0000313" key="3">
    <source>
        <dbReference type="EMBL" id="KAF0439335.1"/>
    </source>
</evidence>
<accession>A0A8H4A5W8</accession>
<gene>
    <name evidence="3" type="ORF">F8M41_004162</name>
</gene>
<keyword evidence="2" id="KW-0472">Membrane</keyword>
<organism evidence="3 4">
    <name type="scientific">Gigaspora margarita</name>
    <dbReference type="NCBI Taxonomy" id="4874"/>
    <lineage>
        <taxon>Eukaryota</taxon>
        <taxon>Fungi</taxon>
        <taxon>Fungi incertae sedis</taxon>
        <taxon>Mucoromycota</taxon>
        <taxon>Glomeromycotina</taxon>
        <taxon>Glomeromycetes</taxon>
        <taxon>Diversisporales</taxon>
        <taxon>Gigasporaceae</taxon>
        <taxon>Gigaspora</taxon>
    </lineage>
</organism>
<dbReference type="AlphaFoldDB" id="A0A8H4A5W8"/>
<keyword evidence="4" id="KW-1185">Reference proteome</keyword>
<evidence type="ECO:0000256" key="1">
    <source>
        <dbReference type="SAM" id="Coils"/>
    </source>
</evidence>
<feature type="transmembrane region" description="Helical" evidence="2">
    <location>
        <begin position="12"/>
        <end position="34"/>
    </location>
</feature>
<sequence length="293" mass="34874">MFFNVLDNFLFVPLITSELMIYFYFIIACLFIFWHKTNSASKIETKKIDKIRNDINEIRNDINEIRNDITEIRNDITEMRNDINKIRGTSKTENEKVEKAISDLKNNINRIHETSKTKNKRIEKTISDLCNNINRTREISKNENERTGKTIFELSNNINRIRETSQSKNKRIEKSILNLSNDINSIHEAFQIEKEKIKRARSDFISNLINGINEAESKYIETFWKDIRSLIDKKSRSERRPYLSIFTELASKISLSQQTVYNFYHRRTNPQEFTINKLKNWVIYRAANQYVPD</sequence>
<keyword evidence="2" id="KW-1133">Transmembrane helix</keyword>
<name>A0A8H4A5W8_GIGMA</name>
<reference evidence="3 4" key="1">
    <citation type="journal article" date="2019" name="Environ. Microbiol.">
        <title>At the nexus of three kingdoms: the genome of the mycorrhizal fungus Gigaspora margarita provides insights into plant, endobacterial and fungal interactions.</title>
        <authorList>
            <person name="Venice F."/>
            <person name="Ghignone S."/>
            <person name="Salvioli di Fossalunga A."/>
            <person name="Amselem J."/>
            <person name="Novero M."/>
            <person name="Xianan X."/>
            <person name="Sedzielewska Toro K."/>
            <person name="Morin E."/>
            <person name="Lipzen A."/>
            <person name="Grigoriev I.V."/>
            <person name="Henrissat B."/>
            <person name="Martin F.M."/>
            <person name="Bonfante P."/>
        </authorList>
    </citation>
    <scope>NUCLEOTIDE SEQUENCE [LARGE SCALE GENOMIC DNA]</scope>
    <source>
        <strain evidence="3 4">BEG34</strain>
    </source>
</reference>
<evidence type="ECO:0000256" key="2">
    <source>
        <dbReference type="SAM" id="Phobius"/>
    </source>
</evidence>